<reference evidence="3 4" key="1">
    <citation type="submission" date="2016-08" db="EMBL/GenBank/DDBJ databases">
        <title>Draft genome of Fabibacter sp. strain SK-8.</title>
        <authorList>
            <person name="Wong S.-K."/>
            <person name="Hamasaki K."/>
            <person name="Yoshizawa S."/>
        </authorList>
    </citation>
    <scope>NUCLEOTIDE SEQUENCE [LARGE SCALE GENOMIC DNA]</scope>
    <source>
        <strain evidence="3 4">SK-8</strain>
    </source>
</reference>
<comment type="caution">
    <text evidence="3">The sequence shown here is derived from an EMBL/GenBank/DDBJ whole genome shotgun (WGS) entry which is preliminary data.</text>
</comment>
<keyword evidence="4" id="KW-1185">Reference proteome</keyword>
<protein>
    <recommendedName>
        <fullName evidence="5">DUF4381 domain-containing protein</fullName>
    </recommendedName>
</protein>
<feature type="transmembrane region" description="Helical" evidence="1">
    <location>
        <begin position="155"/>
        <end position="176"/>
    </location>
</feature>
<dbReference type="OrthoDB" id="848790at2"/>
<keyword evidence="1" id="KW-0812">Transmembrane</keyword>
<proteinExistence type="predicted"/>
<evidence type="ECO:0008006" key="5">
    <source>
        <dbReference type="Google" id="ProtNLM"/>
    </source>
</evidence>
<dbReference type="AlphaFoldDB" id="A0A1E5SKM7"/>
<evidence type="ECO:0000313" key="4">
    <source>
        <dbReference type="Proteomes" id="UP000095552"/>
    </source>
</evidence>
<name>A0A1E5SKM7_9BACT</name>
<sequence>MIRRFFGLLVLVTVLISAAHGQDNKPYGYFLKDSVKIGESVVYSLSYKDRKNRKVIFPDSLFDFSPFELLGKDYFDTESDSINSIDSAVYRLATFEIDTVQRLSLPVFLDTGSDSLELFSDIDSIILNQVVTIMPDSVSMAETSAYQPTSLQFNYPYWVVGLVTLGFITLVVLIVWGKELKKRIKLYRLKKQLAKFKLEFDQEIEHLNADTSKMKIESVLKFWKSYMEKLEKIPYTKLTTKELVSIQENGSLEETLKSIDKNIYSPVEVTALQNDFEFLKDYSEDRYNHVTEGIKNA</sequence>
<feature type="signal peptide" evidence="2">
    <location>
        <begin position="1"/>
        <end position="21"/>
    </location>
</feature>
<accession>A0A1E5SKM7</accession>
<feature type="chain" id="PRO_5009185100" description="DUF4381 domain-containing protein" evidence="2">
    <location>
        <begin position="22"/>
        <end position="297"/>
    </location>
</feature>
<evidence type="ECO:0000256" key="2">
    <source>
        <dbReference type="SAM" id="SignalP"/>
    </source>
</evidence>
<keyword evidence="1" id="KW-0472">Membrane</keyword>
<dbReference type="EMBL" id="MDGQ01000005">
    <property type="protein sequence ID" value="OEJ99679.1"/>
    <property type="molecule type" value="Genomic_DNA"/>
</dbReference>
<evidence type="ECO:0000256" key="1">
    <source>
        <dbReference type="SAM" id="Phobius"/>
    </source>
</evidence>
<dbReference type="Proteomes" id="UP000095552">
    <property type="component" value="Unassembled WGS sequence"/>
</dbReference>
<organism evidence="3 4">
    <name type="scientific">Roseivirga misakiensis</name>
    <dbReference type="NCBI Taxonomy" id="1563681"/>
    <lineage>
        <taxon>Bacteria</taxon>
        <taxon>Pseudomonadati</taxon>
        <taxon>Bacteroidota</taxon>
        <taxon>Cytophagia</taxon>
        <taxon>Cytophagales</taxon>
        <taxon>Roseivirgaceae</taxon>
        <taxon>Roseivirga</taxon>
    </lineage>
</organism>
<dbReference type="STRING" id="1563681.BFP71_08910"/>
<keyword evidence="2" id="KW-0732">Signal</keyword>
<dbReference type="RefSeq" id="WP_069835141.1">
    <property type="nucleotide sequence ID" value="NZ_MDGQ01000005.1"/>
</dbReference>
<evidence type="ECO:0000313" key="3">
    <source>
        <dbReference type="EMBL" id="OEJ99679.1"/>
    </source>
</evidence>
<gene>
    <name evidence="3" type="ORF">BFP71_08910</name>
</gene>
<keyword evidence="1" id="KW-1133">Transmembrane helix</keyword>